<dbReference type="Proteomes" id="UP001153620">
    <property type="component" value="Chromosome 2"/>
</dbReference>
<name>A0A9N9WRV5_9DIPT</name>
<feature type="transmembrane region" description="Helical" evidence="12">
    <location>
        <begin position="26"/>
        <end position="44"/>
    </location>
</feature>
<reference evidence="14" key="2">
    <citation type="submission" date="2022-10" db="EMBL/GenBank/DDBJ databases">
        <authorList>
            <consortium name="ENA_rothamsted_submissions"/>
            <consortium name="culmorum"/>
            <person name="King R."/>
        </authorList>
    </citation>
    <scope>NUCLEOTIDE SEQUENCE</scope>
</reference>
<keyword evidence="4" id="KW-0349">Heme</keyword>
<dbReference type="GO" id="GO:0140571">
    <property type="term" value="F:transmembrane ascorbate ferrireductase activity"/>
    <property type="evidence" value="ECO:0007669"/>
    <property type="project" value="UniProtKB-EC"/>
</dbReference>
<evidence type="ECO:0000256" key="2">
    <source>
        <dbReference type="ARBA" id="ARBA00004141"/>
    </source>
</evidence>
<dbReference type="Gene3D" id="1.20.120.1770">
    <property type="match status" value="1"/>
</dbReference>
<evidence type="ECO:0000259" key="13">
    <source>
        <dbReference type="PROSITE" id="PS50939"/>
    </source>
</evidence>
<sequence length="234" mass="25301">MGKNQKEEQAKSKFGQSEKLNMSTKIMSGLVQLALTGVAVLIVFKTVQDAGIVLYTFHPTLMAIGYLILMAQGILGMSNRSICSESISHNRRLKLHWITQTIAVILITIAQTSIFVNKNINGYPHYQSIHSICGLVTYLMTLCGTVGGICNNYSTSLKKFMKPVQLKVGHGFAGSLVYVLASATICVGINQVWGDEEDAQIKLASIAVILISALYVVSASIKTALARAASMSKK</sequence>
<feature type="transmembrane region" description="Helical" evidence="12">
    <location>
        <begin position="128"/>
        <end position="150"/>
    </location>
</feature>
<evidence type="ECO:0000256" key="9">
    <source>
        <dbReference type="ARBA" id="ARBA00023004"/>
    </source>
</evidence>
<dbReference type="Pfam" id="PF03188">
    <property type="entry name" value="Cytochrom_B561"/>
    <property type="match status" value="1"/>
</dbReference>
<dbReference type="PANTHER" id="PTHR15422">
    <property type="entry name" value="OS05G0565100 PROTEIN"/>
    <property type="match status" value="1"/>
</dbReference>
<evidence type="ECO:0000313" key="15">
    <source>
        <dbReference type="Proteomes" id="UP001153620"/>
    </source>
</evidence>
<evidence type="ECO:0000256" key="5">
    <source>
        <dbReference type="ARBA" id="ARBA00022692"/>
    </source>
</evidence>
<evidence type="ECO:0000256" key="4">
    <source>
        <dbReference type="ARBA" id="ARBA00022617"/>
    </source>
</evidence>
<evidence type="ECO:0000256" key="7">
    <source>
        <dbReference type="ARBA" id="ARBA00022982"/>
    </source>
</evidence>
<accession>A0A9N9WRV5</accession>
<dbReference type="GO" id="GO:0140575">
    <property type="term" value="F:transmembrane monodehydroascorbate reductase activity"/>
    <property type="evidence" value="ECO:0007669"/>
    <property type="project" value="InterPro"/>
</dbReference>
<evidence type="ECO:0000256" key="6">
    <source>
        <dbReference type="ARBA" id="ARBA00022723"/>
    </source>
</evidence>
<dbReference type="EC" id="7.2.1.3" evidence="11"/>
<organism evidence="14 15">
    <name type="scientific">Chironomus riparius</name>
    <dbReference type="NCBI Taxonomy" id="315576"/>
    <lineage>
        <taxon>Eukaryota</taxon>
        <taxon>Metazoa</taxon>
        <taxon>Ecdysozoa</taxon>
        <taxon>Arthropoda</taxon>
        <taxon>Hexapoda</taxon>
        <taxon>Insecta</taxon>
        <taxon>Pterygota</taxon>
        <taxon>Neoptera</taxon>
        <taxon>Endopterygota</taxon>
        <taxon>Diptera</taxon>
        <taxon>Nematocera</taxon>
        <taxon>Chironomoidea</taxon>
        <taxon>Chironomidae</taxon>
        <taxon>Chironominae</taxon>
        <taxon>Chironomus</taxon>
    </lineage>
</organism>
<feature type="domain" description="Cytochrome b561" evidence="13">
    <location>
        <begin position="24"/>
        <end position="227"/>
    </location>
</feature>
<feature type="transmembrane region" description="Helical" evidence="12">
    <location>
        <begin position="171"/>
        <end position="193"/>
    </location>
</feature>
<keyword evidence="6" id="KW-0479">Metal-binding</keyword>
<dbReference type="EMBL" id="OU895878">
    <property type="protein sequence ID" value="CAG9803437.1"/>
    <property type="molecule type" value="Genomic_DNA"/>
</dbReference>
<evidence type="ECO:0000256" key="3">
    <source>
        <dbReference type="ARBA" id="ARBA00022448"/>
    </source>
</evidence>
<reference evidence="14" key="1">
    <citation type="submission" date="2022-01" db="EMBL/GenBank/DDBJ databases">
        <authorList>
            <person name="King R."/>
        </authorList>
    </citation>
    <scope>NUCLEOTIDE SEQUENCE</scope>
</reference>
<dbReference type="AlphaFoldDB" id="A0A9N9WRV5"/>
<proteinExistence type="predicted"/>
<dbReference type="SMART" id="SM00665">
    <property type="entry name" value="B561"/>
    <property type="match status" value="1"/>
</dbReference>
<evidence type="ECO:0000256" key="12">
    <source>
        <dbReference type="SAM" id="Phobius"/>
    </source>
</evidence>
<dbReference type="CDD" id="cd08761">
    <property type="entry name" value="Cyt_b561_CYB561D2_like"/>
    <property type="match status" value="1"/>
</dbReference>
<keyword evidence="15" id="KW-1185">Reference proteome</keyword>
<feature type="transmembrane region" description="Helical" evidence="12">
    <location>
        <begin position="205"/>
        <end position="225"/>
    </location>
</feature>
<keyword evidence="8 12" id="KW-1133">Transmembrane helix</keyword>
<keyword evidence="9" id="KW-0408">Iron</keyword>
<evidence type="ECO:0000313" key="14">
    <source>
        <dbReference type="EMBL" id="CAG9803437.1"/>
    </source>
</evidence>
<dbReference type="InterPro" id="IPR006593">
    <property type="entry name" value="Cyt_b561/ferric_Rdtase_TM"/>
</dbReference>
<keyword evidence="10 12" id="KW-0472">Membrane</keyword>
<protein>
    <recommendedName>
        <fullName evidence="11">ascorbate ferrireductase (transmembrane)</fullName>
        <ecNumber evidence="11">7.2.1.3</ecNumber>
    </recommendedName>
</protein>
<keyword evidence="5 12" id="KW-0812">Transmembrane</keyword>
<dbReference type="OrthoDB" id="432881at2759"/>
<evidence type="ECO:0000256" key="11">
    <source>
        <dbReference type="ARBA" id="ARBA00024225"/>
    </source>
</evidence>
<dbReference type="GO" id="GO:0046872">
    <property type="term" value="F:metal ion binding"/>
    <property type="evidence" value="ECO:0007669"/>
    <property type="project" value="UniProtKB-KW"/>
</dbReference>
<keyword evidence="3" id="KW-0813">Transport</keyword>
<dbReference type="PANTHER" id="PTHR15422:SF45">
    <property type="entry name" value="CYTOCHROME B561 DOMAIN-CONTAINING PROTEIN"/>
    <property type="match status" value="1"/>
</dbReference>
<feature type="transmembrane region" description="Helical" evidence="12">
    <location>
        <begin position="50"/>
        <end position="75"/>
    </location>
</feature>
<comment type="cofactor">
    <cofactor evidence="1">
        <name>heme b</name>
        <dbReference type="ChEBI" id="CHEBI:60344"/>
    </cofactor>
</comment>
<evidence type="ECO:0000256" key="10">
    <source>
        <dbReference type="ARBA" id="ARBA00023136"/>
    </source>
</evidence>
<dbReference type="InterPro" id="IPR045150">
    <property type="entry name" value="CYB561D1/2"/>
</dbReference>
<keyword evidence="7" id="KW-0249">Electron transport</keyword>
<evidence type="ECO:0000256" key="8">
    <source>
        <dbReference type="ARBA" id="ARBA00022989"/>
    </source>
</evidence>
<evidence type="ECO:0000256" key="1">
    <source>
        <dbReference type="ARBA" id="ARBA00001970"/>
    </source>
</evidence>
<feature type="transmembrane region" description="Helical" evidence="12">
    <location>
        <begin position="95"/>
        <end position="116"/>
    </location>
</feature>
<dbReference type="PROSITE" id="PS50939">
    <property type="entry name" value="CYTOCHROME_B561"/>
    <property type="match status" value="1"/>
</dbReference>
<gene>
    <name evidence="14" type="ORF">CHIRRI_LOCUS6337</name>
</gene>
<comment type="subcellular location">
    <subcellularLocation>
        <location evidence="2">Membrane</location>
        <topology evidence="2">Multi-pass membrane protein</topology>
    </subcellularLocation>
</comment>
<dbReference type="GO" id="GO:0016020">
    <property type="term" value="C:membrane"/>
    <property type="evidence" value="ECO:0007669"/>
    <property type="project" value="UniProtKB-SubCell"/>
</dbReference>